<dbReference type="AlphaFoldDB" id="A0AAD1H2M6"/>
<dbReference type="KEGG" id="mxe:MYXE_34910"/>
<gene>
    <name evidence="1" type="ORF">MYXE_34910</name>
</gene>
<evidence type="ECO:0000313" key="1">
    <source>
        <dbReference type="EMBL" id="BBU23701.1"/>
    </source>
</evidence>
<proteinExistence type="predicted"/>
<dbReference type="Proteomes" id="UP000464624">
    <property type="component" value="Chromosome"/>
</dbReference>
<evidence type="ECO:0000313" key="2">
    <source>
        <dbReference type="Proteomes" id="UP000464624"/>
    </source>
</evidence>
<protein>
    <submittedName>
        <fullName evidence="1">Uncharacterized protein</fullName>
    </submittedName>
</protein>
<name>A0AAD1H2M6_MYCXE</name>
<organism evidence="1 2">
    <name type="scientific">Mycobacterium xenopi</name>
    <dbReference type="NCBI Taxonomy" id="1789"/>
    <lineage>
        <taxon>Bacteria</taxon>
        <taxon>Bacillati</taxon>
        <taxon>Actinomycetota</taxon>
        <taxon>Actinomycetes</taxon>
        <taxon>Mycobacteriales</taxon>
        <taxon>Mycobacteriaceae</taxon>
        <taxon>Mycobacterium</taxon>
    </lineage>
</organism>
<dbReference type="EMBL" id="AP022314">
    <property type="protein sequence ID" value="BBU23701.1"/>
    <property type="molecule type" value="Genomic_DNA"/>
</dbReference>
<accession>A0AAD1H2M6</accession>
<reference evidence="1 2" key="1">
    <citation type="submission" date="2019-12" db="EMBL/GenBank/DDBJ databases">
        <title>Complete genome sequence of Mycolicibacterium xenopi str. JCM15661T.</title>
        <authorList>
            <person name="Yoshida M."/>
            <person name="Fukano H."/>
            <person name="Asakura T."/>
            <person name="Hoshino Y."/>
        </authorList>
    </citation>
    <scope>NUCLEOTIDE SEQUENCE [LARGE SCALE GENOMIC DNA]</scope>
    <source>
        <strain evidence="1 2">JCM 15661T</strain>
    </source>
</reference>
<sequence length="285" mass="30250">MAVEVVDGHGQIVIRVDQPGVGRDDTVPVGVGVVAGGDVVQVPVGDQGGHRVGRAAIHPDLAVGVQCHEPKCRIHQRINHGQIQIVPLGDHTPVVHTGPAQRVGTDPHPGIADRTDVDHVWQVVDISVEVVMAPCRAQRARQRHPFYVSQATAQNLVGALGDCISRIAVGRTTARRVVLEPAVGRRIVRRCHDDAVGQAAGAVTVVVEDGVADRRCRRVAVGGVDHGDHVVGGEHLQSRHPRRLGKGMRVAAEEQRPGRALRGAVLDDGLGNGQDVGLVECPVQR</sequence>